<dbReference type="InterPro" id="IPR003524">
    <property type="entry name" value="PNAcMuramoyl-5peptid_Trfase"/>
</dbReference>
<evidence type="ECO:0000256" key="12">
    <source>
        <dbReference type="HAMAP-Rule" id="MF_00038"/>
    </source>
</evidence>
<feature type="binding site" evidence="14">
    <location>
        <position position="219"/>
    </location>
    <ligand>
        <name>Mg(2+)</name>
        <dbReference type="ChEBI" id="CHEBI:18420"/>
    </ligand>
</feature>
<evidence type="ECO:0000256" key="2">
    <source>
        <dbReference type="ARBA" id="ARBA00005583"/>
    </source>
</evidence>
<evidence type="ECO:0000256" key="4">
    <source>
        <dbReference type="ARBA" id="ARBA00022679"/>
    </source>
</evidence>
<dbReference type="InterPro" id="IPR000715">
    <property type="entry name" value="Glycosyl_transferase_4"/>
</dbReference>
<organism evidence="15 16">
    <name type="scientific">Piscinibacter gummiphilus</name>
    <dbReference type="NCBI Taxonomy" id="946333"/>
    <lineage>
        <taxon>Bacteria</taxon>
        <taxon>Pseudomonadati</taxon>
        <taxon>Pseudomonadota</taxon>
        <taxon>Betaproteobacteria</taxon>
        <taxon>Burkholderiales</taxon>
        <taxon>Sphaerotilaceae</taxon>
        <taxon>Piscinibacter</taxon>
    </lineage>
</organism>
<dbReference type="EC" id="2.7.8.13" evidence="12 13"/>
<dbReference type="PROSITE" id="PS01347">
    <property type="entry name" value="MRAY_1"/>
    <property type="match status" value="1"/>
</dbReference>
<comment type="catalytic activity">
    <reaction evidence="12">
        <text>UDP-N-acetyl-alpha-D-muramoyl-L-alanyl-gamma-D-glutamyl-meso-2,6-diaminopimeloyl-D-alanyl-D-alanine + di-trans,octa-cis-undecaprenyl phosphate = di-trans,octa-cis-undecaprenyl diphospho-N-acetyl-alpha-D-muramoyl-L-alanyl-D-glutamyl-meso-2,6-diaminopimeloyl-D-alanyl-D-alanine + UMP</text>
        <dbReference type="Rhea" id="RHEA:28386"/>
        <dbReference type="ChEBI" id="CHEBI:57865"/>
        <dbReference type="ChEBI" id="CHEBI:60392"/>
        <dbReference type="ChEBI" id="CHEBI:61386"/>
        <dbReference type="ChEBI" id="CHEBI:61387"/>
        <dbReference type="EC" id="2.7.8.13"/>
    </reaction>
</comment>
<dbReference type="OrthoDB" id="9805475at2"/>
<evidence type="ECO:0000256" key="5">
    <source>
        <dbReference type="ARBA" id="ARBA00022692"/>
    </source>
</evidence>
<dbReference type="GO" id="GO:0009252">
    <property type="term" value="P:peptidoglycan biosynthetic process"/>
    <property type="evidence" value="ECO:0007669"/>
    <property type="project" value="UniProtKB-UniRule"/>
</dbReference>
<comment type="cofactor">
    <cofactor evidence="12 14">
        <name>Mg(2+)</name>
        <dbReference type="ChEBI" id="CHEBI:18420"/>
    </cofactor>
</comment>
<keyword evidence="4 12" id="KW-0808">Transferase</keyword>
<dbReference type="GO" id="GO:0051992">
    <property type="term" value="F:UDP-N-acetylmuramoyl-L-alanyl-D-glutamyl-meso-2,6-diaminopimelyl-D-alanyl-D-alanine:undecaprenyl-phosphate transferase activity"/>
    <property type="evidence" value="ECO:0007669"/>
    <property type="project" value="RHEA"/>
</dbReference>
<evidence type="ECO:0000313" key="16">
    <source>
        <dbReference type="Proteomes" id="UP000193427"/>
    </source>
</evidence>
<protein>
    <recommendedName>
        <fullName evidence="12 13">Phospho-N-acetylmuramoyl-pentapeptide-transferase</fullName>
        <ecNumber evidence="12 13">2.7.8.13</ecNumber>
    </recommendedName>
    <alternativeName>
        <fullName evidence="12">UDP-MurNAc-pentapeptide phosphotransferase</fullName>
    </alternativeName>
</protein>
<dbReference type="GO" id="GO:0008360">
    <property type="term" value="P:regulation of cell shape"/>
    <property type="evidence" value="ECO:0007669"/>
    <property type="project" value="UniProtKB-KW"/>
</dbReference>
<dbReference type="GO" id="GO:0005886">
    <property type="term" value="C:plasma membrane"/>
    <property type="evidence" value="ECO:0007669"/>
    <property type="project" value="UniProtKB-SubCell"/>
</dbReference>
<feature type="transmembrane region" description="Helical" evidence="12">
    <location>
        <begin position="316"/>
        <end position="340"/>
    </location>
</feature>
<keyword evidence="16" id="KW-1185">Reference proteome</keyword>
<dbReference type="PROSITE" id="PS01348">
    <property type="entry name" value="MRAY_2"/>
    <property type="match status" value="1"/>
</dbReference>
<dbReference type="PANTHER" id="PTHR22926">
    <property type="entry name" value="PHOSPHO-N-ACETYLMURAMOYL-PENTAPEPTIDE-TRANSFERASE"/>
    <property type="match status" value="1"/>
</dbReference>
<evidence type="ECO:0000256" key="10">
    <source>
        <dbReference type="ARBA" id="ARBA00023306"/>
    </source>
</evidence>
<dbReference type="UniPathway" id="UPA00219"/>
<evidence type="ECO:0000256" key="1">
    <source>
        <dbReference type="ARBA" id="ARBA00004141"/>
    </source>
</evidence>
<dbReference type="PANTHER" id="PTHR22926:SF5">
    <property type="entry name" value="PHOSPHO-N-ACETYLMURAMOYL-PENTAPEPTIDE-TRANSFERASE HOMOLOG"/>
    <property type="match status" value="1"/>
</dbReference>
<sequence>MLLSLAQWLQNTYPEQLGFLRVFQYLTFRAVLAAMTSLLIGLAMGPWVIRRLTALKIGQPIREYGVQEHLVKSGTPTMGGVLILLGIAVSTLLWFDWSNRFVWIVMLVTLGFGAIGWVDDWRKVVHKNPEGMASREKYFWQSLIGLVAALYLAFSVSETSNLRVLELFLRWVQSGFSNDLPPKADLMIPFVKSISYPLGVFGFIILTYIVIVGSSNAVNLTDGLDGLAIMPVVMVGSALGVFAYVVGSSVYSKYLLFPYIPGAGELLIFCAAMAGAGLAFLWFNTHPAQVFMGDVGALSLGGALGTIAVITRQEIVLSVMGGIFVVEALSVMLQVSWFKFTKKRYGTGRRIFKMAPLHHHFEKSGWRETQVVVRFWIITMLLCLVGLASLKLR</sequence>
<feature type="transmembrane region" description="Helical" evidence="12">
    <location>
        <begin position="371"/>
        <end position="390"/>
    </location>
</feature>
<comment type="pathway">
    <text evidence="12">Cell wall biogenesis; peptidoglycan biosynthesis.</text>
</comment>
<comment type="subcellular location">
    <subcellularLocation>
        <location evidence="12">Cell membrane</location>
        <topology evidence="12">Multi-pass membrane protein</topology>
    </subcellularLocation>
    <subcellularLocation>
        <location evidence="1">Membrane</location>
        <topology evidence="1">Multi-pass membrane protein</topology>
    </subcellularLocation>
</comment>
<dbReference type="GO" id="GO:0008963">
    <property type="term" value="F:phospho-N-acetylmuramoyl-pentapeptide-transferase activity"/>
    <property type="evidence" value="ECO:0007669"/>
    <property type="project" value="UniProtKB-UniRule"/>
</dbReference>
<feature type="transmembrane region" description="Helical" evidence="12">
    <location>
        <begin position="138"/>
        <end position="157"/>
    </location>
</feature>
<evidence type="ECO:0000256" key="3">
    <source>
        <dbReference type="ARBA" id="ARBA00022618"/>
    </source>
</evidence>
<feature type="transmembrane region" description="Helical" evidence="12">
    <location>
        <begin position="194"/>
        <end position="214"/>
    </location>
</feature>
<keyword evidence="3 12" id="KW-0132">Cell division</keyword>
<feature type="binding site" evidence="14">
    <location>
        <position position="294"/>
    </location>
    <ligand>
        <name>Mg(2+)</name>
        <dbReference type="ChEBI" id="CHEBI:18420"/>
    </ligand>
</feature>
<dbReference type="InterPro" id="IPR018480">
    <property type="entry name" value="PNAcMuramoyl-5peptid_Trfase_CS"/>
</dbReference>
<feature type="transmembrane region" description="Helical" evidence="12">
    <location>
        <begin position="30"/>
        <end position="49"/>
    </location>
</feature>
<comment type="function">
    <text evidence="12">Catalyzes the initial step of the lipid cycle reactions in the biosynthesis of the cell wall peptidoglycan: transfers peptidoglycan precursor phospho-MurNAc-pentapeptide from UDP-MurNAc-pentapeptide onto the lipid carrier undecaprenyl phosphate, yielding undecaprenyl-pyrophosphoryl-MurNAc-pentapeptide, known as lipid I.</text>
</comment>
<evidence type="ECO:0000256" key="9">
    <source>
        <dbReference type="ARBA" id="ARBA00023136"/>
    </source>
</evidence>
<dbReference type="GO" id="GO:0046872">
    <property type="term" value="F:metal ion binding"/>
    <property type="evidence" value="ECO:0007669"/>
    <property type="project" value="UniProtKB-KW"/>
</dbReference>
<keyword evidence="12 14" id="KW-0460">Magnesium</keyword>
<keyword evidence="9 12" id="KW-0472">Membrane</keyword>
<feature type="transmembrane region" description="Helical" evidence="12">
    <location>
        <begin position="226"/>
        <end position="246"/>
    </location>
</feature>
<dbReference type="Proteomes" id="UP000193427">
    <property type="component" value="Chromosome"/>
</dbReference>
<proteinExistence type="inferred from homology"/>
<feature type="transmembrane region" description="Helical" evidence="12">
    <location>
        <begin position="266"/>
        <end position="283"/>
    </location>
</feature>
<dbReference type="CDD" id="cd06852">
    <property type="entry name" value="GT_MraY"/>
    <property type="match status" value="1"/>
</dbReference>
<accession>A0A1W6L5F9</accession>
<evidence type="ECO:0000256" key="11">
    <source>
        <dbReference type="ARBA" id="ARBA00023316"/>
    </source>
</evidence>
<keyword evidence="7 12" id="KW-0573">Peptidoglycan synthesis</keyword>
<keyword evidence="12 14" id="KW-0479">Metal-binding</keyword>
<feature type="transmembrane region" description="Helical" evidence="12">
    <location>
        <begin position="290"/>
        <end position="310"/>
    </location>
</feature>
<evidence type="ECO:0000256" key="13">
    <source>
        <dbReference type="NCBIfam" id="TIGR00445"/>
    </source>
</evidence>
<dbReference type="NCBIfam" id="TIGR00445">
    <property type="entry name" value="mraY"/>
    <property type="match status" value="1"/>
</dbReference>
<keyword evidence="11 12" id="KW-0961">Cell wall biogenesis/degradation</keyword>
<comment type="similarity">
    <text evidence="2 12">Belongs to the glycosyltransferase 4 family. MraY subfamily.</text>
</comment>
<evidence type="ECO:0000313" key="15">
    <source>
        <dbReference type="EMBL" id="ARN19535.1"/>
    </source>
</evidence>
<dbReference type="EMBL" id="CP015118">
    <property type="protein sequence ID" value="ARN19535.1"/>
    <property type="molecule type" value="Genomic_DNA"/>
</dbReference>
<dbReference type="HAMAP" id="MF_00038">
    <property type="entry name" value="MraY"/>
    <property type="match status" value="1"/>
</dbReference>
<evidence type="ECO:0000256" key="14">
    <source>
        <dbReference type="PIRSR" id="PIRSR600715-1"/>
    </source>
</evidence>
<evidence type="ECO:0000256" key="7">
    <source>
        <dbReference type="ARBA" id="ARBA00022984"/>
    </source>
</evidence>
<evidence type="ECO:0000256" key="8">
    <source>
        <dbReference type="ARBA" id="ARBA00022989"/>
    </source>
</evidence>
<feature type="transmembrane region" description="Helical" evidence="12">
    <location>
        <begin position="70"/>
        <end position="95"/>
    </location>
</feature>
<dbReference type="Pfam" id="PF10555">
    <property type="entry name" value="MraY_sig1"/>
    <property type="match status" value="1"/>
</dbReference>
<dbReference type="KEGG" id="rgu:A4W93_06195"/>
<keyword evidence="8 12" id="KW-1133">Transmembrane helix</keyword>
<dbReference type="GO" id="GO:0071555">
    <property type="term" value="P:cell wall organization"/>
    <property type="evidence" value="ECO:0007669"/>
    <property type="project" value="UniProtKB-KW"/>
</dbReference>
<feature type="transmembrane region" description="Helical" evidence="12">
    <location>
        <begin position="101"/>
        <end position="118"/>
    </location>
</feature>
<dbReference type="AlphaFoldDB" id="A0A1W6L5F9"/>
<dbReference type="RefSeq" id="WP_085749796.1">
    <property type="nucleotide sequence ID" value="NZ_BSPR01000002.1"/>
</dbReference>
<keyword evidence="12" id="KW-1003">Cell membrane</keyword>
<evidence type="ECO:0000256" key="6">
    <source>
        <dbReference type="ARBA" id="ARBA00022960"/>
    </source>
</evidence>
<gene>
    <name evidence="12" type="primary">mraY</name>
    <name evidence="15" type="ORF">A4W93_06195</name>
</gene>
<name>A0A1W6L5F9_9BURK</name>
<keyword evidence="10 12" id="KW-0131">Cell cycle</keyword>
<dbReference type="Pfam" id="PF00953">
    <property type="entry name" value="Glycos_transf_4"/>
    <property type="match status" value="1"/>
</dbReference>
<keyword evidence="6 12" id="KW-0133">Cell shape</keyword>
<dbReference type="GO" id="GO:0051301">
    <property type="term" value="P:cell division"/>
    <property type="evidence" value="ECO:0007669"/>
    <property type="project" value="UniProtKB-KW"/>
</dbReference>
<reference evidence="15 16" key="1">
    <citation type="submission" date="2016-04" db="EMBL/GenBank/DDBJ databases">
        <title>Complete genome sequence of natural rubber-degrading, novel Gram-negative bacterium, Rhizobacter gummiphilus strain NS21.</title>
        <authorList>
            <person name="Tabata M."/>
            <person name="Kasai D."/>
            <person name="Fukuda M."/>
        </authorList>
    </citation>
    <scope>NUCLEOTIDE SEQUENCE [LARGE SCALE GENOMIC DNA]</scope>
    <source>
        <strain evidence="15 16">NS21</strain>
    </source>
</reference>
<dbReference type="STRING" id="946333.A4W93_06195"/>
<keyword evidence="5 12" id="KW-0812">Transmembrane</keyword>